<keyword evidence="9" id="KW-0391">Immunity</keyword>
<comment type="caution">
    <text evidence="23">The sequence shown here is derived from an EMBL/GenBank/DDBJ whole genome shotgun (WGS) entry which is preliminary data.</text>
</comment>
<evidence type="ECO:0000256" key="10">
    <source>
        <dbReference type="ARBA" id="ARBA00022989"/>
    </source>
</evidence>
<dbReference type="InterPro" id="IPR006638">
    <property type="entry name" value="Elp3/MiaA/NifB-like_rSAM"/>
</dbReference>
<dbReference type="GO" id="GO:0005811">
    <property type="term" value="C:lipid droplet"/>
    <property type="evidence" value="ECO:0007669"/>
    <property type="project" value="InterPro"/>
</dbReference>
<evidence type="ECO:0000256" key="18">
    <source>
        <dbReference type="ARBA" id="ARBA00035040"/>
    </source>
</evidence>
<keyword evidence="6 21" id="KW-0812">Transmembrane</keyword>
<evidence type="ECO:0000256" key="3">
    <source>
        <dbReference type="ARBA" id="ARBA00022448"/>
    </source>
</evidence>
<dbReference type="Pfam" id="PF04055">
    <property type="entry name" value="Radical_SAM"/>
    <property type="match status" value="1"/>
</dbReference>
<dbReference type="InterPro" id="IPR005821">
    <property type="entry name" value="Ion_trans_dom"/>
</dbReference>
<dbReference type="SMART" id="SM00729">
    <property type="entry name" value="Elp3"/>
    <property type="match status" value="1"/>
</dbReference>
<feature type="domain" description="Radical SAM core" evidence="22">
    <location>
        <begin position="868"/>
        <end position="1095"/>
    </location>
</feature>
<dbReference type="PANTHER" id="PTHR13800:SF1">
    <property type="entry name" value="TRANSIENT RECEPTOR POTENTIAL CATION CHANNEL TRPM"/>
    <property type="match status" value="1"/>
</dbReference>
<dbReference type="PROSITE" id="PS51918">
    <property type="entry name" value="RADICAL_SAM"/>
    <property type="match status" value="1"/>
</dbReference>
<feature type="region of interest" description="Disordered" evidence="20">
    <location>
        <begin position="2374"/>
        <end position="2406"/>
    </location>
</feature>
<keyword evidence="7" id="KW-0479">Metal-binding</keyword>
<dbReference type="Pfam" id="PF25508">
    <property type="entry name" value="TRPM2"/>
    <property type="match status" value="2"/>
</dbReference>
<comment type="subcellular location">
    <subcellularLocation>
        <location evidence="2">Endoplasmic reticulum membrane</location>
        <topology evidence="2">Peripheral membrane protein</topology>
        <orientation evidence="2">Cytoplasmic side</orientation>
    </subcellularLocation>
    <subcellularLocation>
        <location evidence="1">Membrane</location>
        <topology evidence="1">Multi-pass membrane protein</topology>
    </subcellularLocation>
</comment>
<dbReference type="Gene3D" id="3.20.20.70">
    <property type="entry name" value="Aldolase class I"/>
    <property type="match status" value="1"/>
</dbReference>
<accession>A0A814S5Z4</accession>
<dbReference type="GO" id="GO:0045087">
    <property type="term" value="P:innate immune response"/>
    <property type="evidence" value="ECO:0007669"/>
    <property type="project" value="UniProtKB-KW"/>
</dbReference>
<dbReference type="InterPro" id="IPR041491">
    <property type="entry name" value="TRPM_SLOG"/>
</dbReference>
<evidence type="ECO:0000256" key="19">
    <source>
        <dbReference type="ARBA" id="ARBA00035042"/>
    </source>
</evidence>
<sequence>MSKNRPLELEPINNDKSTANIFNELNIRYRVCFKFVQKEIEEDGDKDVCICNKPKKYHTDTSNSETEDVVWTMEQNTEEILKPAHGILPNGALYLRLAMDTPVEKVRKLLYDVWKIPQPRLIMSVIGGAKYFTLSDRLESNFINGIIEVALKSDAWLITNGYNVGVAQLVGQAINKLNLTKLDQHITAIGLCKYGSIKDVKTLIDSDKGNNQQQTAKPDEVLDVGAGKTRGTGQRDLEMNHSHYLMLDDGRFRFYDIKDYRTQLCAHLAKLQHETDFPLPVVTLVVEGGKDTITNIYYDLCNNISVFIIDGSGRVADFFKRWLLYTKEFDEASKYPQYPYEIDKVTPVTTFSPTNNNPRSSRISTHTCSEIQFDASRPFKEIFEKYDERLRKDLQFLISHDDDYSKRKKLSSTSNNNSKNAKSNKFYAILGQVKYCLRPAVRSGITVFDLNSDDNLSETIFRTVCKSRQKYFESRINDPIKMHERDTKPQTTVDFEQHHKDSRHHVNRRDQNAQRSQLLQLAMGWDCIDVAKELILQNSLDNILNQEDAFLDALTQDLPKFVYEFLRLGIDTSKIFFENDAFFVSENRYKKFLQRLYSYDTVNSHKTQLSTFIESDDAVRKQIHTTDDLNSVLATLIGDYMHKLYFTSYKDEVKYRASWGLIERNVEQNQINPKNSDHHVKPNTEIVFDTIMRDLFIWAILMNHTEMAQVFLSHMKYRICAALIATKILKQYFQKAPYDDLRDSYEKNAKYFQEYAIACIKQCDKYNIDQAGEIVLQRIELYGNVTCLQVAADLQVKLFIATPCCVKAMNNIWYNNINPKQSNEENKIAMAIGLVSLGLLAPFCLTYQDPPKHIWSIIIQYFHQQSHTKQPIPLSVNYHLTRACNYRCKFCFHTSLTNDRLPLDEAKRGIRLLQQAGTKKINFSGGEPFLIEQGRYVGELTRFAKEECQMATSIVSNGSLISEKWFEKYSNYLDILAISCDSFDDECNRQAGRTNGYETHSQIGHVRRVRHLCEQYNVIFKINSVIHKYNYEEEMIDAIEELEPVRWKVFQCLLIEGENMGGDNNLRDARQLVISDEQFQEFCKRHKHLKCFVPESNLAMRNSYLILDENMRFLDCTKGRKDPSPSILDVGVEAALDRSGFDEAMFFQRGGEYKWTKEAVDLNDCEEEDDKSVCVCNKLREDHKDTGQSETEDVAWTMERNTKEITKPAHDILSNGALYLRLALDTPVAKVGKLLSEVWKIPKPRLIMSVIGGAKYFTLSDRLESNFINGIIEVALKSDAWLITNGYNVGIVQLVGQAINKAKLTKLDQHITAIGLCKWGSIKDVETITKQYKGNSQEETKKPDKKQDGSTEKKRQSGQRDLEINHSHFLMLDDGKFRFYDTKDYRTRLCAHLAKLQHEIDIPLPVVTIVVEGGKDTITNIYYDLRDNIPVVIIDGSGRVADFFKRWLLYTKEFDEASKDSQYPHGINELVEMNQVAPFTPLKPKDEHDRRTCSDVELERSTKLEGIFEKYDERLRKDLDLLISHDDDSSKRKKTNPTSNNNSKGAQSDKLDETLRQVIYCLQPAVRSGIAVFNLNSDGNLSETIFRTVCKSRQKYFERKESDENETMEKSLRTYKPPLTPYVKQHHADSRRDVNRRDQNAQRSQLLKLAMDWDCIDVAKELILQNSLDNILNQEEAFLNALTQDLPEFAYEFLKLGINPREIFFEGDPLFDPKKQYGKFLKYLYCKKAVNSDDTQLSAFIESDNAFKKYIRTTDELNDVLATLIGDYMHKLYFDSNDDEVKYRALWGLIEQNQTNAPNSDQPDKPNKEIVFDIILRDLFIWAILMNHTEMAQVFLSHMKYRICAALIATKILKQYFQKAPYGDLKDSYEKNAKYFEEYAIACINLCAKNNTDQACEIVLQRIELYGNVTCLQIAADAKDKLFIASPCCVQAMNNIWYNNIHPEQSNKRNEIAMAIGLFSLGLLAPFCVTFRDPPTEVINEKPEKSFQPYGIHYSDPYATPFRRYTKYFAINNYVHRIKNFHRALRMKYCYHCLIYCFFVLLFSYVLLFKFQPPTSSIPCIHWTEILTIILVSIMLVEEIHYFVSQDSITVSGKIESYFRDLFKIMTLIGFVLFYIGLILRFTHADDESEFVAARVVWAIDVELWWLRSLAFIIVIPSLGPHLVAIGKMLKDLLFFMCIIAVVMTGYGVASRSMVYYSNPTLFNDTTTDTSFSGRSIFRQIIYPVYYLMYGQMGNELTDLDTYPDTAWSIATQALLAIHMLFVNILLTNLLIAMFSKRFDQVYDDTKNIWHSQQYLFTREYYTRSPFLPPISLIYDIYHLCRIAFYYIRRGSAEGKATVFKMIPINKNRIKEWYEFERASTYEYAHVQVKSLKPTSTVSPSGSDSASNENKDDTNDNTNDSNNANSDIRLIKDDLAKLNESFEEMRLNIQKLVDGSPKKDAK</sequence>
<keyword evidence="3" id="KW-0813">Transport</keyword>
<feature type="transmembrane region" description="Helical" evidence="21">
    <location>
        <begin position="2250"/>
        <end position="2272"/>
    </location>
</feature>
<dbReference type="GO" id="GO:0046872">
    <property type="term" value="F:metal ion binding"/>
    <property type="evidence" value="ECO:0007669"/>
    <property type="project" value="UniProtKB-KW"/>
</dbReference>
<feature type="region of interest" description="Disordered" evidence="20">
    <location>
        <begin position="486"/>
        <end position="510"/>
    </location>
</feature>
<dbReference type="SFLD" id="SFLDG01067">
    <property type="entry name" value="SPASM/twitch_domain_containing"/>
    <property type="match status" value="1"/>
</dbReference>
<evidence type="ECO:0000256" key="9">
    <source>
        <dbReference type="ARBA" id="ARBA00022859"/>
    </source>
</evidence>
<evidence type="ECO:0000256" key="4">
    <source>
        <dbReference type="ARBA" id="ARBA00022588"/>
    </source>
</evidence>
<keyword evidence="11" id="KW-0408">Iron</keyword>
<evidence type="ECO:0000256" key="21">
    <source>
        <dbReference type="SAM" id="Phobius"/>
    </source>
</evidence>
<evidence type="ECO:0000256" key="2">
    <source>
        <dbReference type="ARBA" id="ARBA00004397"/>
    </source>
</evidence>
<name>A0A814S5Z4_9BILA</name>
<protein>
    <recommendedName>
        <fullName evidence="17">S-adenosylmethionine-dependent nucleotide dehydratase RSAD2</fullName>
    </recommendedName>
    <alternativeName>
        <fullName evidence="18">Radical S-adenosyl methionine domain-containing protein 2</fullName>
    </alternativeName>
    <alternativeName>
        <fullName evidence="19">Virus inhibitory protein, endoplasmic reticulum-associated, interferon-inducible</fullName>
    </alternativeName>
</protein>
<keyword evidence="5" id="KW-0949">S-adenosyl-L-methionine</keyword>
<keyword evidence="8" id="KW-0256">Endoplasmic reticulum</keyword>
<evidence type="ECO:0000256" key="5">
    <source>
        <dbReference type="ARBA" id="ARBA00022691"/>
    </source>
</evidence>
<evidence type="ECO:0000256" key="14">
    <source>
        <dbReference type="ARBA" id="ARBA00023136"/>
    </source>
</evidence>
<dbReference type="EMBL" id="CAJNOG010000281">
    <property type="protein sequence ID" value="CAF1142612.1"/>
    <property type="molecule type" value="Genomic_DNA"/>
</dbReference>
<dbReference type="Pfam" id="PF18139">
    <property type="entry name" value="LSDAT_euk"/>
    <property type="match status" value="2"/>
</dbReference>
<feature type="compositionally biased region" description="Basic and acidic residues" evidence="20">
    <location>
        <begin position="1336"/>
        <end position="1359"/>
    </location>
</feature>
<dbReference type="GO" id="GO:0005789">
    <property type="term" value="C:endoplasmic reticulum membrane"/>
    <property type="evidence" value="ECO:0007669"/>
    <property type="project" value="UniProtKB-SubCell"/>
</dbReference>
<dbReference type="InterPro" id="IPR026372">
    <property type="entry name" value="RSAD2"/>
</dbReference>
<dbReference type="GO" id="GO:0030001">
    <property type="term" value="P:metal ion transport"/>
    <property type="evidence" value="ECO:0007669"/>
    <property type="project" value="TreeGrafter"/>
</dbReference>
<evidence type="ECO:0000256" key="20">
    <source>
        <dbReference type="SAM" id="MobiDB-lite"/>
    </source>
</evidence>
<keyword evidence="4" id="KW-0399">Innate immunity</keyword>
<keyword evidence="14 21" id="KW-0472">Membrane</keyword>
<keyword evidence="10 21" id="KW-1133">Transmembrane helix</keyword>
<dbReference type="SFLD" id="SFLDS00029">
    <property type="entry name" value="Radical_SAM"/>
    <property type="match status" value="1"/>
</dbReference>
<feature type="region of interest" description="Disordered" evidence="20">
    <location>
        <begin position="1333"/>
        <end position="1359"/>
    </location>
</feature>
<dbReference type="NCBIfam" id="NF038283">
    <property type="entry name" value="viperin_w_prok"/>
    <property type="match status" value="1"/>
</dbReference>
<evidence type="ECO:0000256" key="12">
    <source>
        <dbReference type="ARBA" id="ARBA00023014"/>
    </source>
</evidence>
<feature type="region of interest" description="Disordered" evidence="20">
    <location>
        <begin position="1527"/>
        <end position="1549"/>
    </location>
</feature>
<feature type="transmembrane region" description="Helical" evidence="21">
    <location>
        <begin position="2105"/>
        <end position="2124"/>
    </location>
</feature>
<dbReference type="NCBIfam" id="TIGR04278">
    <property type="entry name" value="viperin"/>
    <property type="match status" value="1"/>
</dbReference>
<dbReference type="InterPro" id="IPR058240">
    <property type="entry name" value="rSAM_sf"/>
</dbReference>
<evidence type="ECO:0000256" key="1">
    <source>
        <dbReference type="ARBA" id="ARBA00004141"/>
    </source>
</evidence>
<dbReference type="SUPFAM" id="SSF102114">
    <property type="entry name" value="Radical SAM enzymes"/>
    <property type="match status" value="1"/>
</dbReference>
<dbReference type="CDD" id="cd01335">
    <property type="entry name" value="Radical_SAM"/>
    <property type="match status" value="1"/>
</dbReference>
<comment type="similarity">
    <text evidence="16">Belongs to the radical SAM superfamily. RSAD2 family.</text>
</comment>
<feature type="compositionally biased region" description="Polar residues" evidence="20">
    <location>
        <begin position="2374"/>
        <end position="2386"/>
    </location>
</feature>
<reference evidence="23" key="1">
    <citation type="submission" date="2021-02" db="EMBL/GenBank/DDBJ databases">
        <authorList>
            <person name="Nowell W R."/>
        </authorList>
    </citation>
    <scope>NUCLEOTIDE SEQUENCE</scope>
</reference>
<keyword evidence="13" id="KW-0406">Ion transport</keyword>
<proteinExistence type="inferred from homology"/>
<feature type="compositionally biased region" description="Low complexity" evidence="20">
    <location>
        <begin position="2396"/>
        <end position="2406"/>
    </location>
</feature>
<evidence type="ECO:0000256" key="7">
    <source>
        <dbReference type="ARBA" id="ARBA00022723"/>
    </source>
</evidence>
<dbReference type="GO" id="GO:0005261">
    <property type="term" value="F:monoatomic cation channel activity"/>
    <property type="evidence" value="ECO:0007669"/>
    <property type="project" value="TreeGrafter"/>
</dbReference>
<feature type="transmembrane region" description="Helical" evidence="21">
    <location>
        <begin position="2061"/>
        <end position="2084"/>
    </location>
</feature>
<evidence type="ECO:0000313" key="24">
    <source>
        <dbReference type="Proteomes" id="UP000663845"/>
    </source>
</evidence>
<organism evidence="23 24">
    <name type="scientific">Adineta steineri</name>
    <dbReference type="NCBI Taxonomy" id="433720"/>
    <lineage>
        <taxon>Eukaryota</taxon>
        <taxon>Metazoa</taxon>
        <taxon>Spiralia</taxon>
        <taxon>Gnathifera</taxon>
        <taxon>Rotifera</taxon>
        <taxon>Eurotatoria</taxon>
        <taxon>Bdelloidea</taxon>
        <taxon>Adinetida</taxon>
        <taxon>Adinetidae</taxon>
        <taxon>Adineta</taxon>
    </lineage>
</organism>
<evidence type="ECO:0000256" key="15">
    <source>
        <dbReference type="ARBA" id="ARBA00023303"/>
    </source>
</evidence>
<keyword evidence="15" id="KW-0407">Ion channel</keyword>
<dbReference type="GO" id="GO:0003824">
    <property type="term" value="F:catalytic activity"/>
    <property type="evidence" value="ECO:0007669"/>
    <property type="project" value="InterPro"/>
</dbReference>
<feature type="transmembrane region" description="Helical" evidence="21">
    <location>
        <begin position="2029"/>
        <end position="2049"/>
    </location>
</feature>
<evidence type="ECO:0000256" key="16">
    <source>
        <dbReference type="ARBA" id="ARBA00035008"/>
    </source>
</evidence>
<dbReference type="GO" id="GO:0051607">
    <property type="term" value="P:defense response to virus"/>
    <property type="evidence" value="ECO:0007669"/>
    <property type="project" value="InterPro"/>
</dbReference>
<dbReference type="InterPro" id="IPR050927">
    <property type="entry name" value="TRPM"/>
</dbReference>
<dbReference type="Proteomes" id="UP000663845">
    <property type="component" value="Unassembled WGS sequence"/>
</dbReference>
<dbReference type="SFLD" id="SFLDF00318">
    <property type="entry name" value="Viperin"/>
    <property type="match status" value="1"/>
</dbReference>
<feature type="transmembrane region" description="Helical" evidence="21">
    <location>
        <begin position="2144"/>
        <end position="2166"/>
    </location>
</feature>
<feature type="transmembrane region" description="Helical" evidence="21">
    <location>
        <begin position="2173"/>
        <end position="2190"/>
    </location>
</feature>
<dbReference type="GO" id="GO:0051536">
    <property type="term" value="F:iron-sulfur cluster binding"/>
    <property type="evidence" value="ECO:0007669"/>
    <property type="project" value="UniProtKB-KW"/>
</dbReference>
<dbReference type="PANTHER" id="PTHR13800">
    <property type="entry name" value="TRANSIENT RECEPTOR POTENTIAL CATION CHANNEL, SUBFAMILY M, MEMBER 6"/>
    <property type="match status" value="1"/>
</dbReference>
<dbReference type="InterPro" id="IPR013785">
    <property type="entry name" value="Aldolase_TIM"/>
</dbReference>
<feature type="transmembrane region" description="Helical" evidence="21">
    <location>
        <begin position="1952"/>
        <end position="1971"/>
    </location>
</feature>
<dbReference type="SFLD" id="SFLDG01088">
    <property type="entry name" value="antiviral_proteins"/>
    <property type="match status" value="1"/>
</dbReference>
<evidence type="ECO:0000256" key="17">
    <source>
        <dbReference type="ARBA" id="ARBA00035038"/>
    </source>
</evidence>
<dbReference type="InterPro" id="IPR057366">
    <property type="entry name" value="TRPM-like"/>
</dbReference>
<dbReference type="GO" id="GO:0005886">
    <property type="term" value="C:plasma membrane"/>
    <property type="evidence" value="ECO:0007669"/>
    <property type="project" value="TreeGrafter"/>
</dbReference>
<keyword evidence="12" id="KW-0411">Iron-sulfur</keyword>
<dbReference type="Pfam" id="PF00520">
    <property type="entry name" value="Ion_trans"/>
    <property type="match status" value="1"/>
</dbReference>
<evidence type="ECO:0000313" key="23">
    <source>
        <dbReference type="EMBL" id="CAF1142612.1"/>
    </source>
</evidence>
<gene>
    <name evidence="23" type="ORF">JYZ213_LOCUS23643</name>
</gene>
<evidence type="ECO:0000256" key="13">
    <source>
        <dbReference type="ARBA" id="ARBA00023065"/>
    </source>
</evidence>
<evidence type="ECO:0000256" key="11">
    <source>
        <dbReference type="ARBA" id="ARBA00023004"/>
    </source>
</evidence>
<dbReference type="InterPro" id="IPR007197">
    <property type="entry name" value="rSAM"/>
</dbReference>
<evidence type="ECO:0000256" key="6">
    <source>
        <dbReference type="ARBA" id="ARBA00022692"/>
    </source>
</evidence>
<evidence type="ECO:0000259" key="22">
    <source>
        <dbReference type="PROSITE" id="PS51918"/>
    </source>
</evidence>
<evidence type="ECO:0000256" key="8">
    <source>
        <dbReference type="ARBA" id="ARBA00022824"/>
    </source>
</evidence>